<dbReference type="SUPFAM" id="SSF56349">
    <property type="entry name" value="DNA breaking-rejoining enzymes"/>
    <property type="match status" value="1"/>
</dbReference>
<dbReference type="Pfam" id="PF00589">
    <property type="entry name" value="Phage_integrase"/>
    <property type="match status" value="1"/>
</dbReference>
<gene>
    <name evidence="7" type="ORF">GCM10017653_27240</name>
</gene>
<evidence type="ECO:0000313" key="8">
    <source>
        <dbReference type="Proteomes" id="UP001143330"/>
    </source>
</evidence>
<dbReference type="Pfam" id="PF13356">
    <property type="entry name" value="Arm-DNA-bind_3"/>
    <property type="match status" value="1"/>
</dbReference>
<comment type="similarity">
    <text evidence="1">Belongs to the 'phage' integrase family.</text>
</comment>
<dbReference type="Gene3D" id="1.10.150.130">
    <property type="match status" value="1"/>
</dbReference>
<evidence type="ECO:0000313" key="7">
    <source>
        <dbReference type="EMBL" id="GLK84654.1"/>
    </source>
</evidence>
<keyword evidence="3" id="KW-0238">DNA-binding</keyword>
<dbReference type="InterPro" id="IPR002104">
    <property type="entry name" value="Integrase_catalytic"/>
</dbReference>
<dbReference type="InterPro" id="IPR011010">
    <property type="entry name" value="DNA_brk_join_enz"/>
</dbReference>
<dbReference type="Pfam" id="PF22022">
    <property type="entry name" value="Phage_int_M"/>
    <property type="match status" value="1"/>
</dbReference>
<dbReference type="InterPro" id="IPR025166">
    <property type="entry name" value="Integrase_DNA_bind_dom"/>
</dbReference>
<dbReference type="InterPro" id="IPR013762">
    <property type="entry name" value="Integrase-like_cat_sf"/>
</dbReference>
<dbReference type="GO" id="GO:0006310">
    <property type="term" value="P:DNA recombination"/>
    <property type="evidence" value="ECO:0007669"/>
    <property type="project" value="UniProtKB-KW"/>
</dbReference>
<reference evidence="7" key="2">
    <citation type="submission" date="2023-01" db="EMBL/GenBank/DDBJ databases">
        <authorList>
            <person name="Sun Q."/>
            <person name="Evtushenko L."/>
        </authorList>
    </citation>
    <scope>NUCLEOTIDE SEQUENCE</scope>
    <source>
        <strain evidence="7">VKM B-2789</strain>
    </source>
</reference>
<sequence length="395" mass="44576">MALTDVKCRGTKPTEKTQKLSDGGGLFLQVNPNGSKLWRCAYRWDGKQRLAAFGRYPEASLADARQKRADLKALLASGIDPSKATTPLPVEHPFKQVTELWFKANEARWEPSYSTRLWARLRDDAIPDLGEKDVKAITPQEVLATLRKIEERNAIEMAKRVRFAISSVFKYAIAEGWCSLDPTTSLASALKAAPEPKRRAALNAKELPTFLARLSHYPGRQTALALKLVAHTFVRSAEIRFATWDEFDGETWNIPGSRMKMGLDHLVPLTTQAKGILAELKEIAAGSKWVLPGERGYKPISENTLIYSLYRMGHHSRATIHGFRATASTILNESGLFRPDVIERQLAHVPQNEVRAAYNRALYIKERREMMAWYSDYIDAAEREGMKHDLTELLE</sequence>
<dbReference type="CDD" id="cd00801">
    <property type="entry name" value="INT_P4_C"/>
    <property type="match status" value="1"/>
</dbReference>
<dbReference type="InterPro" id="IPR038488">
    <property type="entry name" value="Integrase_DNA-bd_sf"/>
</dbReference>
<dbReference type="Proteomes" id="UP001143330">
    <property type="component" value="Unassembled WGS sequence"/>
</dbReference>
<feature type="compositionally biased region" description="Basic and acidic residues" evidence="5">
    <location>
        <begin position="1"/>
        <end position="19"/>
    </location>
</feature>
<dbReference type="EMBL" id="BSFM01000014">
    <property type="protein sequence ID" value="GLK84654.1"/>
    <property type="molecule type" value="Genomic_DNA"/>
</dbReference>
<dbReference type="Gene3D" id="1.10.443.10">
    <property type="entry name" value="Intergrase catalytic core"/>
    <property type="match status" value="1"/>
</dbReference>
<evidence type="ECO:0000256" key="2">
    <source>
        <dbReference type="ARBA" id="ARBA00022908"/>
    </source>
</evidence>
<feature type="domain" description="Tyr recombinase" evidence="6">
    <location>
        <begin position="197"/>
        <end position="372"/>
    </location>
</feature>
<proteinExistence type="inferred from homology"/>
<dbReference type="AlphaFoldDB" id="A0A9W6NAM6"/>
<accession>A0A9W6NAM6</accession>
<feature type="region of interest" description="Disordered" evidence="5">
    <location>
        <begin position="1"/>
        <end position="24"/>
    </location>
</feature>
<keyword evidence="8" id="KW-1185">Reference proteome</keyword>
<evidence type="ECO:0000259" key="6">
    <source>
        <dbReference type="PROSITE" id="PS51898"/>
    </source>
</evidence>
<dbReference type="InterPro" id="IPR053876">
    <property type="entry name" value="Phage_int_M"/>
</dbReference>
<dbReference type="PROSITE" id="PS51898">
    <property type="entry name" value="TYR_RECOMBINASE"/>
    <property type="match status" value="1"/>
</dbReference>
<dbReference type="PANTHER" id="PTHR30629">
    <property type="entry name" value="PROPHAGE INTEGRASE"/>
    <property type="match status" value="1"/>
</dbReference>
<dbReference type="GO" id="GO:0003677">
    <property type="term" value="F:DNA binding"/>
    <property type="evidence" value="ECO:0007669"/>
    <property type="project" value="UniProtKB-KW"/>
</dbReference>
<name>A0A9W6NAM6_9HYPH</name>
<evidence type="ECO:0000256" key="1">
    <source>
        <dbReference type="ARBA" id="ARBA00008857"/>
    </source>
</evidence>
<dbReference type="GO" id="GO:0015074">
    <property type="term" value="P:DNA integration"/>
    <property type="evidence" value="ECO:0007669"/>
    <property type="project" value="UniProtKB-KW"/>
</dbReference>
<keyword evidence="2" id="KW-0229">DNA integration</keyword>
<reference evidence="7" key="1">
    <citation type="journal article" date="2014" name="Int. J. Syst. Evol. Microbiol.">
        <title>Complete genome sequence of Corynebacterium casei LMG S-19264T (=DSM 44701T), isolated from a smear-ripened cheese.</title>
        <authorList>
            <consortium name="US DOE Joint Genome Institute (JGI-PGF)"/>
            <person name="Walter F."/>
            <person name="Albersmeier A."/>
            <person name="Kalinowski J."/>
            <person name="Ruckert C."/>
        </authorList>
    </citation>
    <scope>NUCLEOTIDE SEQUENCE</scope>
    <source>
        <strain evidence="7">VKM B-2789</strain>
    </source>
</reference>
<dbReference type="RefSeq" id="WP_213364528.1">
    <property type="nucleotide sequence ID" value="NZ_BSFM01000014.1"/>
</dbReference>
<dbReference type="InterPro" id="IPR010998">
    <property type="entry name" value="Integrase_recombinase_N"/>
</dbReference>
<dbReference type="Gene3D" id="3.30.160.390">
    <property type="entry name" value="Integrase, DNA-binding domain"/>
    <property type="match status" value="1"/>
</dbReference>
<keyword evidence="4" id="KW-0233">DNA recombination</keyword>
<dbReference type="PANTHER" id="PTHR30629:SF2">
    <property type="entry name" value="PROPHAGE INTEGRASE INTS-RELATED"/>
    <property type="match status" value="1"/>
</dbReference>
<evidence type="ECO:0000256" key="5">
    <source>
        <dbReference type="SAM" id="MobiDB-lite"/>
    </source>
</evidence>
<organism evidence="7 8">
    <name type="scientific">Ancylobacter defluvii</name>
    <dbReference type="NCBI Taxonomy" id="1282440"/>
    <lineage>
        <taxon>Bacteria</taxon>
        <taxon>Pseudomonadati</taxon>
        <taxon>Pseudomonadota</taxon>
        <taxon>Alphaproteobacteria</taxon>
        <taxon>Hyphomicrobiales</taxon>
        <taxon>Xanthobacteraceae</taxon>
        <taxon>Ancylobacter</taxon>
    </lineage>
</organism>
<dbReference type="InterPro" id="IPR050808">
    <property type="entry name" value="Phage_Integrase"/>
</dbReference>
<evidence type="ECO:0000256" key="3">
    <source>
        <dbReference type="ARBA" id="ARBA00023125"/>
    </source>
</evidence>
<protein>
    <submittedName>
        <fullName evidence="7">Integrase</fullName>
    </submittedName>
</protein>
<comment type="caution">
    <text evidence="7">The sequence shown here is derived from an EMBL/GenBank/DDBJ whole genome shotgun (WGS) entry which is preliminary data.</text>
</comment>
<evidence type="ECO:0000256" key="4">
    <source>
        <dbReference type="ARBA" id="ARBA00023172"/>
    </source>
</evidence>